<keyword evidence="7 9" id="KW-0503">Monooxygenase</keyword>
<organism evidence="10 11">
    <name type="scientific">Orbilia oligospora</name>
    <name type="common">Nematode-trapping fungus</name>
    <name type="synonym">Arthrobotrys oligospora</name>
    <dbReference type="NCBI Taxonomy" id="2813651"/>
    <lineage>
        <taxon>Eukaryota</taxon>
        <taxon>Fungi</taxon>
        <taxon>Dikarya</taxon>
        <taxon>Ascomycota</taxon>
        <taxon>Pezizomycotina</taxon>
        <taxon>Orbiliomycetes</taxon>
        <taxon>Orbiliales</taxon>
        <taxon>Orbiliaceae</taxon>
        <taxon>Orbilia</taxon>
    </lineage>
</organism>
<dbReference type="PRINTS" id="PR00463">
    <property type="entry name" value="EP450I"/>
</dbReference>
<evidence type="ECO:0000256" key="9">
    <source>
        <dbReference type="RuleBase" id="RU000461"/>
    </source>
</evidence>
<evidence type="ECO:0008006" key="12">
    <source>
        <dbReference type="Google" id="ProtNLM"/>
    </source>
</evidence>
<accession>A0A7C8J722</accession>
<keyword evidence="4 8" id="KW-0479">Metal-binding</keyword>
<evidence type="ECO:0000256" key="4">
    <source>
        <dbReference type="ARBA" id="ARBA00022723"/>
    </source>
</evidence>
<sequence>MLWGVFLIAAFLGYLHFVQIRRRRLLPPGPKPVPLLGNIRDFPPPGVPEFKHWLKLKDQYGGISSLSVLGLTMILIHDKKIAHEILDKNSSKTSGRPRMEFAGELCGYKSLVIFRGYGTTFRLLRKFLHQELGTKPLVGRFREVQETEVNRQLVRSLRRPEDWVKNFSITSGATVLKAVYGYNVEADKPDTLVEQVDRMMKEFSRAAVPKKWIVDIFPVLRYLPEGFPGTSFKQTARAWKRSFQETAQIPYQFVRHQMAAGCHRQSYVSKLVERNQKESYDGSLNPEHEDAIIYSAANLYGGGADTTAIGMTSFTLAMILYPEVQRKAQEEIDCVVGSDRLPGFEDRERLPYINAIIKEILRWWVVGPLAFIHVADEDIEYNGYLIPKGSYIVPNIWWILHDPEVYANPDKFDPERFLSPRNEPDPEGDVFGYGRRICPGRFFADANIYLNVAKSIAAFNINKAVDKDGKEVDVEAKPTPGVFSYVEKFQFRITPRSSKHAELVNQLDTKDLWGKSDSGMLKDIKIIS</sequence>
<dbReference type="GO" id="GO:0016705">
    <property type="term" value="F:oxidoreductase activity, acting on paired donors, with incorporation or reduction of molecular oxygen"/>
    <property type="evidence" value="ECO:0007669"/>
    <property type="project" value="InterPro"/>
</dbReference>
<proteinExistence type="inferred from homology"/>
<evidence type="ECO:0000256" key="7">
    <source>
        <dbReference type="ARBA" id="ARBA00023033"/>
    </source>
</evidence>
<gene>
    <name evidence="10" type="ORF">TWF102_005636</name>
</gene>
<evidence type="ECO:0000313" key="11">
    <source>
        <dbReference type="Proteomes" id="UP000475325"/>
    </source>
</evidence>
<dbReference type="PANTHER" id="PTHR46300:SF7">
    <property type="entry name" value="P450, PUTATIVE (EUROFUNG)-RELATED"/>
    <property type="match status" value="1"/>
</dbReference>
<evidence type="ECO:0000256" key="1">
    <source>
        <dbReference type="ARBA" id="ARBA00001971"/>
    </source>
</evidence>
<dbReference type="AlphaFoldDB" id="A0A7C8J722"/>
<feature type="binding site" description="axial binding residue" evidence="8">
    <location>
        <position position="438"/>
    </location>
    <ligand>
        <name>heme</name>
        <dbReference type="ChEBI" id="CHEBI:30413"/>
    </ligand>
    <ligandPart>
        <name>Fe</name>
        <dbReference type="ChEBI" id="CHEBI:18248"/>
    </ligandPart>
</feature>
<dbReference type="Pfam" id="PF00067">
    <property type="entry name" value="p450"/>
    <property type="match status" value="1"/>
</dbReference>
<dbReference type="GO" id="GO:0004497">
    <property type="term" value="F:monooxygenase activity"/>
    <property type="evidence" value="ECO:0007669"/>
    <property type="project" value="UniProtKB-KW"/>
</dbReference>
<dbReference type="Gene3D" id="1.10.630.10">
    <property type="entry name" value="Cytochrome P450"/>
    <property type="match status" value="1"/>
</dbReference>
<dbReference type="InterPro" id="IPR001128">
    <property type="entry name" value="Cyt_P450"/>
</dbReference>
<dbReference type="InterPro" id="IPR002401">
    <property type="entry name" value="Cyt_P450_E_grp-I"/>
</dbReference>
<dbReference type="SUPFAM" id="SSF48264">
    <property type="entry name" value="Cytochrome P450"/>
    <property type="match status" value="1"/>
</dbReference>
<dbReference type="CDD" id="cd11065">
    <property type="entry name" value="CYP64-like"/>
    <property type="match status" value="1"/>
</dbReference>
<comment type="caution">
    <text evidence="10">The sequence shown here is derived from an EMBL/GenBank/DDBJ whole genome shotgun (WGS) entry which is preliminary data.</text>
</comment>
<evidence type="ECO:0000313" key="10">
    <source>
        <dbReference type="EMBL" id="KAF3099232.1"/>
    </source>
</evidence>
<dbReference type="GO" id="GO:0005506">
    <property type="term" value="F:iron ion binding"/>
    <property type="evidence" value="ECO:0007669"/>
    <property type="project" value="InterPro"/>
</dbReference>
<dbReference type="EMBL" id="WIQW01000029">
    <property type="protein sequence ID" value="KAF3099232.1"/>
    <property type="molecule type" value="Genomic_DNA"/>
</dbReference>
<evidence type="ECO:0000256" key="6">
    <source>
        <dbReference type="ARBA" id="ARBA00023004"/>
    </source>
</evidence>
<dbReference type="InterPro" id="IPR050364">
    <property type="entry name" value="Cytochrome_P450_fung"/>
</dbReference>
<dbReference type="Proteomes" id="UP000475325">
    <property type="component" value="Unassembled WGS sequence"/>
</dbReference>
<keyword evidence="3 8" id="KW-0349">Heme</keyword>
<keyword evidence="6 8" id="KW-0408">Iron</keyword>
<comment type="cofactor">
    <cofactor evidence="1 8">
        <name>heme</name>
        <dbReference type="ChEBI" id="CHEBI:30413"/>
    </cofactor>
</comment>
<dbReference type="PROSITE" id="PS00086">
    <property type="entry name" value="CYTOCHROME_P450"/>
    <property type="match status" value="1"/>
</dbReference>
<dbReference type="InterPro" id="IPR036396">
    <property type="entry name" value="Cyt_P450_sf"/>
</dbReference>
<name>A0A7C8J722_ORBOL</name>
<dbReference type="GO" id="GO:0020037">
    <property type="term" value="F:heme binding"/>
    <property type="evidence" value="ECO:0007669"/>
    <property type="project" value="InterPro"/>
</dbReference>
<evidence type="ECO:0000256" key="3">
    <source>
        <dbReference type="ARBA" id="ARBA00022617"/>
    </source>
</evidence>
<evidence type="ECO:0000256" key="8">
    <source>
        <dbReference type="PIRSR" id="PIRSR602401-1"/>
    </source>
</evidence>
<dbReference type="InterPro" id="IPR017972">
    <property type="entry name" value="Cyt_P450_CS"/>
</dbReference>
<dbReference type="PANTHER" id="PTHR46300">
    <property type="entry name" value="P450, PUTATIVE (EUROFUNG)-RELATED-RELATED"/>
    <property type="match status" value="1"/>
</dbReference>
<reference evidence="10 11" key="1">
    <citation type="submission" date="2019-06" db="EMBL/GenBank/DDBJ databases">
        <authorList>
            <person name="Palmer J.M."/>
        </authorList>
    </citation>
    <scope>NUCLEOTIDE SEQUENCE [LARGE SCALE GENOMIC DNA]</scope>
    <source>
        <strain evidence="10 11">TWF102</strain>
    </source>
</reference>
<evidence type="ECO:0000256" key="5">
    <source>
        <dbReference type="ARBA" id="ARBA00023002"/>
    </source>
</evidence>
<keyword evidence="5 9" id="KW-0560">Oxidoreductase</keyword>
<comment type="similarity">
    <text evidence="2 9">Belongs to the cytochrome P450 family.</text>
</comment>
<protein>
    <recommendedName>
        <fullName evidence="12">O-methylsterigmatocystin oxidoreductase</fullName>
    </recommendedName>
</protein>
<evidence type="ECO:0000256" key="2">
    <source>
        <dbReference type="ARBA" id="ARBA00010617"/>
    </source>
</evidence>